<accession>A0ACB8VKB4</accession>
<sequence>MCEGITAPHSYEPHLQQQKVRARRTLPERDAPSAPNCRRLALDSGICHLRRLPARVHADICCVGAGGRLSQHNNRQTAKQCPERSPTTCCPVSLQAIRAEPDSPAETQTGSNR</sequence>
<dbReference type="Proteomes" id="UP000831701">
    <property type="component" value="Chromosome 20"/>
</dbReference>
<protein>
    <submittedName>
        <fullName evidence="1">Uncharacterized protein</fullName>
    </submittedName>
</protein>
<dbReference type="EMBL" id="CM041550">
    <property type="protein sequence ID" value="KAI3355969.1"/>
    <property type="molecule type" value="Genomic_DNA"/>
</dbReference>
<evidence type="ECO:0000313" key="2">
    <source>
        <dbReference type="Proteomes" id="UP000831701"/>
    </source>
</evidence>
<evidence type="ECO:0000313" key="1">
    <source>
        <dbReference type="EMBL" id="KAI3355969.1"/>
    </source>
</evidence>
<reference evidence="1" key="1">
    <citation type="submission" date="2022-04" db="EMBL/GenBank/DDBJ databases">
        <title>Jade perch genome.</title>
        <authorList>
            <person name="Chao B."/>
        </authorList>
    </citation>
    <scope>NUCLEOTIDE SEQUENCE</scope>
    <source>
        <strain evidence="1">CB-2022</strain>
    </source>
</reference>
<organism evidence="1 2">
    <name type="scientific">Scortum barcoo</name>
    <name type="common">barcoo grunter</name>
    <dbReference type="NCBI Taxonomy" id="214431"/>
    <lineage>
        <taxon>Eukaryota</taxon>
        <taxon>Metazoa</taxon>
        <taxon>Chordata</taxon>
        <taxon>Craniata</taxon>
        <taxon>Vertebrata</taxon>
        <taxon>Euteleostomi</taxon>
        <taxon>Actinopterygii</taxon>
        <taxon>Neopterygii</taxon>
        <taxon>Teleostei</taxon>
        <taxon>Neoteleostei</taxon>
        <taxon>Acanthomorphata</taxon>
        <taxon>Eupercaria</taxon>
        <taxon>Centrarchiformes</taxon>
        <taxon>Terapontoidei</taxon>
        <taxon>Terapontidae</taxon>
        <taxon>Scortum</taxon>
    </lineage>
</organism>
<proteinExistence type="predicted"/>
<keyword evidence="2" id="KW-1185">Reference proteome</keyword>
<name>A0ACB8VKB4_9TELE</name>
<gene>
    <name evidence="1" type="ORF">L3Q82_017161</name>
</gene>
<comment type="caution">
    <text evidence="1">The sequence shown here is derived from an EMBL/GenBank/DDBJ whole genome shotgun (WGS) entry which is preliminary data.</text>
</comment>